<organism evidence="2 3">
    <name type="scientific">Elysia crispata</name>
    <name type="common">lettuce slug</name>
    <dbReference type="NCBI Taxonomy" id="231223"/>
    <lineage>
        <taxon>Eukaryota</taxon>
        <taxon>Metazoa</taxon>
        <taxon>Spiralia</taxon>
        <taxon>Lophotrochozoa</taxon>
        <taxon>Mollusca</taxon>
        <taxon>Gastropoda</taxon>
        <taxon>Heterobranchia</taxon>
        <taxon>Euthyneura</taxon>
        <taxon>Panpulmonata</taxon>
        <taxon>Sacoglossa</taxon>
        <taxon>Placobranchoidea</taxon>
        <taxon>Plakobranchidae</taxon>
        <taxon>Elysia</taxon>
    </lineage>
</organism>
<protein>
    <submittedName>
        <fullName evidence="2">Uncharacterized protein</fullName>
    </submittedName>
</protein>
<dbReference type="AlphaFoldDB" id="A0AAE1B8P1"/>
<comment type="caution">
    <text evidence="2">The sequence shown here is derived from an EMBL/GenBank/DDBJ whole genome shotgun (WGS) entry which is preliminary data.</text>
</comment>
<keyword evidence="3" id="KW-1185">Reference proteome</keyword>
<feature type="compositionally biased region" description="Polar residues" evidence="1">
    <location>
        <begin position="47"/>
        <end position="65"/>
    </location>
</feature>
<gene>
    <name evidence="2" type="ORF">RRG08_017447</name>
</gene>
<evidence type="ECO:0000313" key="2">
    <source>
        <dbReference type="EMBL" id="KAK3800936.1"/>
    </source>
</evidence>
<evidence type="ECO:0000256" key="1">
    <source>
        <dbReference type="SAM" id="MobiDB-lite"/>
    </source>
</evidence>
<proteinExistence type="predicted"/>
<dbReference type="Proteomes" id="UP001283361">
    <property type="component" value="Unassembled WGS sequence"/>
</dbReference>
<reference evidence="2" key="1">
    <citation type="journal article" date="2023" name="G3 (Bethesda)">
        <title>A reference genome for the long-term kleptoplast-retaining sea slug Elysia crispata morphotype clarki.</title>
        <authorList>
            <person name="Eastman K.E."/>
            <person name="Pendleton A.L."/>
            <person name="Shaikh M.A."/>
            <person name="Suttiyut T."/>
            <person name="Ogas R."/>
            <person name="Tomko P."/>
            <person name="Gavelis G."/>
            <person name="Widhalm J.R."/>
            <person name="Wisecaver J.H."/>
        </authorList>
    </citation>
    <scope>NUCLEOTIDE SEQUENCE</scope>
    <source>
        <strain evidence="2">ECLA1</strain>
    </source>
</reference>
<evidence type="ECO:0000313" key="3">
    <source>
        <dbReference type="Proteomes" id="UP001283361"/>
    </source>
</evidence>
<feature type="region of interest" description="Disordered" evidence="1">
    <location>
        <begin position="1"/>
        <end position="66"/>
    </location>
</feature>
<accession>A0AAE1B8P1</accession>
<feature type="compositionally biased region" description="Polar residues" evidence="1">
    <location>
        <begin position="1"/>
        <end position="19"/>
    </location>
</feature>
<sequence length="231" mass="25890">MATWSRKSSSPGTEWTPSHSLMAHASPCSDDLQSRPTGRGTVELRSLGTTWNPRPSRGADSTQDVSCRRPITPECPPWLAARVTCQPLRGGADGVSGQSERCPSVLKIWIKISWGTVTLLSLLVKAWQQSILYAGLLQKTLAIWKKNNNVVYRTMSICATVANVLKLPPYLHIYYAVLATGETRVCLSRRRRKQKIIVKVRRNQVREEPRPGWLVAASRQAKVEFSENCRH</sequence>
<name>A0AAE1B8P1_9GAST</name>
<dbReference type="EMBL" id="JAWDGP010000390">
    <property type="protein sequence ID" value="KAK3800936.1"/>
    <property type="molecule type" value="Genomic_DNA"/>
</dbReference>